<proteinExistence type="predicted"/>
<reference evidence="3" key="1">
    <citation type="submission" date="2020-12" db="EMBL/GenBank/DDBJ databases">
        <authorList>
            <person name="Mcmullen J.G."/>
        </authorList>
    </citation>
    <scope>NUCLEOTIDE SEQUENCE</scope>
    <source>
        <strain evidence="3">Dm-2019-70</strain>
    </source>
</reference>
<keyword evidence="2" id="KW-1133">Transmembrane helix</keyword>
<feature type="compositionally biased region" description="Polar residues" evidence="1">
    <location>
        <begin position="74"/>
        <end position="84"/>
    </location>
</feature>
<dbReference type="EMBL" id="JAERKF010000019">
    <property type="protein sequence ID" value="MBS1011617.1"/>
    <property type="molecule type" value="Genomic_DNA"/>
</dbReference>
<evidence type="ECO:0000256" key="2">
    <source>
        <dbReference type="SAM" id="Phobius"/>
    </source>
</evidence>
<comment type="caution">
    <text evidence="3">The sequence shown here is derived from an EMBL/GenBank/DDBJ whole genome shotgun (WGS) entry which is preliminary data.</text>
</comment>
<keyword evidence="2" id="KW-0472">Membrane</keyword>
<feature type="transmembrane region" description="Helical" evidence="2">
    <location>
        <begin position="24"/>
        <end position="44"/>
    </location>
</feature>
<evidence type="ECO:0000256" key="1">
    <source>
        <dbReference type="SAM" id="MobiDB-lite"/>
    </source>
</evidence>
<name>A0AA41JU05_LEVBR</name>
<gene>
    <name evidence="3" type="ORF">JK167_12385</name>
</gene>
<accession>A0AA41JU05</accession>
<protein>
    <submittedName>
        <fullName evidence="3">Uncharacterized protein</fullName>
    </submittedName>
</protein>
<evidence type="ECO:0000313" key="4">
    <source>
        <dbReference type="Proteomes" id="UP000676478"/>
    </source>
</evidence>
<dbReference type="RefSeq" id="WP_211756846.1">
    <property type="nucleotide sequence ID" value="NZ_JAERKF010000019.1"/>
</dbReference>
<dbReference type="AlphaFoldDB" id="A0AA41JU05"/>
<sequence>MSFLMLVIIVGCGAWFVHWKFKFSWGSIWTSIGTVAFLLVRWAFSQEQEQHRKVSERVRRMSTYSNEELKEHANNFNYSPQERSSATREMKRRRENGTGPF</sequence>
<dbReference type="Proteomes" id="UP000676478">
    <property type="component" value="Unassembled WGS sequence"/>
</dbReference>
<evidence type="ECO:0000313" key="3">
    <source>
        <dbReference type="EMBL" id="MBS1011617.1"/>
    </source>
</evidence>
<organism evidence="3 4">
    <name type="scientific">Levilactobacillus brevis</name>
    <name type="common">Lactobacillus brevis</name>
    <dbReference type="NCBI Taxonomy" id="1580"/>
    <lineage>
        <taxon>Bacteria</taxon>
        <taxon>Bacillati</taxon>
        <taxon>Bacillota</taxon>
        <taxon>Bacilli</taxon>
        <taxon>Lactobacillales</taxon>
        <taxon>Lactobacillaceae</taxon>
        <taxon>Levilactobacillus</taxon>
    </lineage>
</organism>
<feature type="region of interest" description="Disordered" evidence="1">
    <location>
        <begin position="72"/>
        <end position="101"/>
    </location>
</feature>
<keyword evidence="2" id="KW-0812">Transmembrane</keyword>
<reference evidence="3" key="2">
    <citation type="submission" date="2022-09" db="EMBL/GenBank/DDBJ databases">
        <title>Genome-inferred correspondence between phylogeny and metabolic traits in the wild Drosophila gut microbiome.</title>
        <authorList>
            <person name="Bueno E."/>
            <person name="Blow F."/>
            <person name="Douglas A.E."/>
        </authorList>
    </citation>
    <scope>NUCLEOTIDE SEQUENCE</scope>
    <source>
        <strain evidence="3">Dm-2019-70</strain>
    </source>
</reference>